<dbReference type="InterPro" id="IPR016035">
    <property type="entry name" value="Acyl_Trfase/lysoPLipase"/>
</dbReference>
<dbReference type="Gene3D" id="3.30.70.250">
    <property type="entry name" value="Malonyl-CoA ACP transacylase, ACP-binding"/>
    <property type="match status" value="1"/>
</dbReference>
<evidence type="ECO:0000313" key="8">
    <source>
        <dbReference type="EMBL" id="KAF9792583.1"/>
    </source>
</evidence>
<dbReference type="Pfam" id="PF08659">
    <property type="entry name" value="KR"/>
    <property type="match status" value="1"/>
</dbReference>
<feature type="active site" description="Proton acceptor; for dehydratase activity" evidence="5">
    <location>
        <position position="904"/>
    </location>
</feature>
<comment type="caution">
    <text evidence="8">The sequence shown here is derived from an EMBL/GenBank/DDBJ whole genome shotgun (WGS) entry which is preliminary data.</text>
</comment>
<dbReference type="InterPro" id="IPR057326">
    <property type="entry name" value="KR_dom"/>
</dbReference>
<evidence type="ECO:0000259" key="6">
    <source>
        <dbReference type="PROSITE" id="PS52004"/>
    </source>
</evidence>
<dbReference type="Gene3D" id="3.40.366.10">
    <property type="entry name" value="Malonyl-Coenzyme A Acyl Carrier Protein, domain 2"/>
    <property type="match status" value="1"/>
</dbReference>
<gene>
    <name evidence="8" type="ORF">BJ322DRAFT_997256</name>
</gene>
<dbReference type="InterPro" id="IPR016039">
    <property type="entry name" value="Thiolase-like"/>
</dbReference>
<feature type="active site" description="Proton donor; for dehydratase activity" evidence="5">
    <location>
        <position position="1056"/>
    </location>
</feature>
<dbReference type="InterPro" id="IPR020807">
    <property type="entry name" value="PKS_DH"/>
</dbReference>
<evidence type="ECO:0000313" key="9">
    <source>
        <dbReference type="Proteomes" id="UP000736335"/>
    </source>
</evidence>
<accession>A0A9P6HPY8</accession>
<dbReference type="OrthoDB" id="329835at2759"/>
<dbReference type="SMART" id="SM00822">
    <property type="entry name" value="PKS_KR"/>
    <property type="match status" value="1"/>
</dbReference>
<sequence length="2267" mass="247628">MPSPLCVSQASLFHHLYPDHVSKVGIATQLPSGIHSQDNLDYNSYWPFLLDQRDAYESFPAERLDGISCVSAVSVRPTPNARGTFLKHINRFDNIEFGIGNKDGRSLVMATRRLVELSFLALQDSGIEYRGKKIGSFMCGTSTEHWTPETTRERTVATPANTLANRVSYVLGLSGPSLYVDTACSSSLTALHLALNALNAGECEAALVGGCQLNTNLFDWDFYSDAGILSPDDICKPFDAHANGFVKGEGAIVVVLKPIGKAIAENDHVYSVILGSSINSNGNLSNLHAPSRSAQKECIIEAFTKARRSPSEVDFVELHATGCTEVGDPIEANMAGETFARDDRVLIGSVKGNIGHLESTAFLASIHWDRHRLYVPLEPTPLGCRSDSGRSIISIASSGIGGSNGHVVVEAPPGIPTPNGHPVSDTPMLFTVGALTPRSVQSLSDSLLSLLTNDTSPAALSQAVVHSRRARQHPWRSYFIFSPHSDQASKVTAPVMAPTTPPPLVFVFAGQGPQHISMGHRLFHAYHPFRQTVLEMDAIYQSSVGVSLVESTGLFQGSASKIPEGIWSAEITLPAMTIVQIALYDLLLSIGIKPHALLGHSAGETALIYASGAGSKAMALELAIARARSMKLVESAENGMVALGCGVNAAVCLIEQAKSKGDGVLEIGAVNSPDAVLVSGSGFLLDHLVDVAKADGIFARRVQSLVPSHSSLMDSCRKQYLEGVTAVFSRHSGLHRPTVKTYSTVTGQPRVTTRFTPEYFWDNLRNPVDFHQCIKSGLDDFPNAVFVEISPHPALSSYIASLIGHTRVLCPMRRPKTQSDIDAEALAFTRTVGDLIMLGADQIDLTALYGRPSRDPAYNIPYPFTERYFPMRVDGQRSQPGLPQDGSSLHLQINARTHPDLAQHVINGEPIMPGAGFLDMVLQVGAHTMWDVEFKAILSLISATPIDLYVQRKETDWTLSTRQVHASGKWSSTTVTPPGTADLEEIKSRLTPIRLDSMRIVFHFYSSPSLMGFGPAFQRVTALAGSWEEVIAEIDCKVDPELSDSSGYVFHPAILDSCLHFALYHTIAQPTSKDSLYLPRRLKRFTYHRSPPTEGPIYSHFKLVDWAPESRTCNINVYDAAGLELCSMVGLQLKEVSGTSPIEIKTRYDIVLQPIVASWPMPKLPVGDFSGREIQDEVYNYLDHVAQEPHFFSYSWGEETKLREALSKLDANSSTTLWLLATEGIDGDAGAGIVYTIVKEFEGWNIHLGIFPQGYATQSRPDAIMQFDGLLEYDAVVYFTADGSPKVPKVVPCPSPVAATPFDPAAPWVSDETSVKSIPPVCIGDEEVVVEPFAWSREIPSARSLVGTVIESRYKNLPVGTFVAGITGEITNRFIGEGRHLVQIPSGVANPDLAGDLASILVAGILLDRRHTRTTKKLRVLIPEPEAISLVPQILQQFNLLGDVKVGTPSQNNEFDLIVVDSATNSDHPELFSWLSEGGRVLIWDTTLHETDRLDRFFTAGLPYYAPNTHAETKVITPGDILATSTPASVELPLFKPDKAYILLGGASDLGVATALWMYQNGAKHIILTSRRGTAFLKTTDSVHTRQKFGYLKKRGDLELRVEAFNAADVESMRSFSRTVTSPIGGCFLMVLHLIDGLFMAQTDETFHTVAQSKLSVFKAFDSVFGVRSLDFFLSFSSMMAVTGNIGQSNYATANAILDGELKRYPNAFSVMIPGISNVGYLARSEGDAEHSRLDSWSISSDVVFACIKDGLHLLATGKRCSMYIPPLSWDGVERDMGFSSICAHLHSQDPLETPRRMRNGSETNVHDYSELLKQVVDLLDISMADFSPELPFSAYGLDSLGATRISQAVRPYASVSQMQLLGGLSWKHLEERITEQSMGEGSVLERSPIDDVLETMAQYSKEFAPHTGVEPLPLHDVVLVTGTTGTIGSNVLAQLVADPKVEKVYGLNRESSTPLDTRQRIALKERGLDPSVVDSPKVVLLEGTVSQPKLGLPDNLYEELRTSITHVIHIGWRVDFNMGLTAFEDDIKGVRNLIDLALSSSLSSPPHFLFPTNVEMALGTGYGESKWICEEILAISRAEAGLQPVIVRIGQVSGCVNGYWKPSEWIPSIIRSIALTGCLPSLDQGIHLLPAETAAAAIVDLRSSTKEYLHISHPRSIPWDVVMGYVAQKFDVPLVPWAEWVERLERSEPSQSENENAALRLLGFYKSARVDKSRDAGGISRYDLSTAMSETAVLDPEHLRDNGLDDVQKWLDFWESIGCISYKTQT</sequence>
<dbReference type="Pfam" id="PF21089">
    <property type="entry name" value="PKS_DH_N"/>
    <property type="match status" value="1"/>
</dbReference>
<dbReference type="Gene3D" id="3.40.50.720">
    <property type="entry name" value="NAD(P)-binding Rossmann-like Domain"/>
    <property type="match status" value="2"/>
</dbReference>
<dbReference type="SUPFAM" id="SSF55048">
    <property type="entry name" value="Probable ACP-binding domain of malonyl-CoA ACP transacylase"/>
    <property type="match status" value="1"/>
</dbReference>
<feature type="region of interest" description="N-terminal hotdog fold" evidence="5">
    <location>
        <begin position="871"/>
        <end position="981"/>
    </location>
</feature>
<name>A0A9P6HPY8_9AGAM</name>
<dbReference type="EMBL" id="WIUZ02000001">
    <property type="protein sequence ID" value="KAF9792583.1"/>
    <property type="molecule type" value="Genomic_DNA"/>
</dbReference>
<dbReference type="InterPro" id="IPR014031">
    <property type="entry name" value="Ketoacyl_synth_C"/>
</dbReference>
<dbReference type="GO" id="GO:0004312">
    <property type="term" value="F:fatty acid synthase activity"/>
    <property type="evidence" value="ECO:0007669"/>
    <property type="project" value="TreeGrafter"/>
</dbReference>
<dbReference type="PANTHER" id="PTHR43775:SF37">
    <property type="entry name" value="SI:DKEY-61P9.11"/>
    <property type="match status" value="1"/>
</dbReference>
<dbReference type="PROSITE" id="PS00606">
    <property type="entry name" value="KS3_1"/>
    <property type="match status" value="1"/>
</dbReference>
<dbReference type="SMART" id="SM00825">
    <property type="entry name" value="PKS_KS"/>
    <property type="match status" value="1"/>
</dbReference>
<dbReference type="InterPro" id="IPR020841">
    <property type="entry name" value="PKS_Beta-ketoAc_synthase_dom"/>
</dbReference>
<dbReference type="PANTHER" id="PTHR43775">
    <property type="entry name" value="FATTY ACID SYNTHASE"/>
    <property type="match status" value="1"/>
</dbReference>
<dbReference type="InterPro" id="IPR013968">
    <property type="entry name" value="PKS_KR"/>
</dbReference>
<dbReference type="Pfam" id="PF02801">
    <property type="entry name" value="Ketoacyl-synt_C"/>
    <property type="match status" value="1"/>
</dbReference>
<evidence type="ECO:0000259" key="7">
    <source>
        <dbReference type="PROSITE" id="PS52019"/>
    </source>
</evidence>
<dbReference type="InterPro" id="IPR049551">
    <property type="entry name" value="PKS_DH_C"/>
</dbReference>
<dbReference type="InterPro" id="IPR001227">
    <property type="entry name" value="Ac_transferase_dom_sf"/>
</dbReference>
<evidence type="ECO:0000256" key="1">
    <source>
        <dbReference type="ARBA" id="ARBA00022450"/>
    </source>
</evidence>
<reference evidence="8" key="2">
    <citation type="submission" date="2020-11" db="EMBL/GenBank/DDBJ databases">
        <authorList>
            <consortium name="DOE Joint Genome Institute"/>
            <person name="Kuo A."/>
            <person name="Miyauchi S."/>
            <person name="Kiss E."/>
            <person name="Drula E."/>
            <person name="Kohler A."/>
            <person name="Sanchez-Garcia M."/>
            <person name="Andreopoulos B."/>
            <person name="Barry K.W."/>
            <person name="Bonito G."/>
            <person name="Buee M."/>
            <person name="Carver A."/>
            <person name="Chen C."/>
            <person name="Cichocki N."/>
            <person name="Clum A."/>
            <person name="Culley D."/>
            <person name="Crous P.W."/>
            <person name="Fauchery L."/>
            <person name="Girlanda M."/>
            <person name="Hayes R."/>
            <person name="Keri Z."/>
            <person name="Labutti K."/>
            <person name="Lipzen A."/>
            <person name="Lombard V."/>
            <person name="Magnuson J."/>
            <person name="Maillard F."/>
            <person name="Morin E."/>
            <person name="Murat C."/>
            <person name="Nolan M."/>
            <person name="Ohm R."/>
            <person name="Pangilinan J."/>
            <person name="Pereira M."/>
            <person name="Perotto S."/>
            <person name="Peter M."/>
            <person name="Riley R."/>
            <person name="Sitrit Y."/>
            <person name="Stielow B."/>
            <person name="Szollosi G."/>
            <person name="Zifcakova L."/>
            <person name="Stursova M."/>
            <person name="Spatafora J.W."/>
            <person name="Tedersoo L."/>
            <person name="Vaario L.-M."/>
            <person name="Yamada A."/>
            <person name="Yan M."/>
            <person name="Wang P."/>
            <person name="Xu J."/>
            <person name="Bruns T."/>
            <person name="Baldrian P."/>
            <person name="Vilgalys R."/>
            <person name="Henrissat B."/>
            <person name="Grigoriev I.V."/>
            <person name="Hibbett D."/>
            <person name="Nagy L.G."/>
            <person name="Martin F.M."/>
        </authorList>
    </citation>
    <scope>NUCLEOTIDE SEQUENCE</scope>
    <source>
        <strain evidence="8">UH-Tt-Lm1</strain>
    </source>
</reference>
<dbReference type="InterPro" id="IPR049552">
    <property type="entry name" value="PKS_DH_N"/>
</dbReference>
<feature type="domain" description="Ketosynthase family 3 (KS3)" evidence="6">
    <location>
        <begin position="18"/>
        <end position="411"/>
    </location>
</feature>
<dbReference type="InterPro" id="IPR018201">
    <property type="entry name" value="Ketoacyl_synth_AS"/>
</dbReference>
<dbReference type="InterPro" id="IPR032821">
    <property type="entry name" value="PKS_assoc"/>
</dbReference>
<dbReference type="GO" id="GO:0044550">
    <property type="term" value="P:secondary metabolite biosynthetic process"/>
    <property type="evidence" value="ECO:0007669"/>
    <property type="project" value="UniProtKB-ARBA"/>
</dbReference>
<dbReference type="Gene3D" id="3.40.47.10">
    <property type="match status" value="1"/>
</dbReference>
<dbReference type="Pfam" id="PF00109">
    <property type="entry name" value="ketoacyl-synt"/>
    <property type="match status" value="1"/>
</dbReference>
<dbReference type="CDD" id="cd00833">
    <property type="entry name" value="PKS"/>
    <property type="match status" value="1"/>
</dbReference>
<dbReference type="InterPro" id="IPR016036">
    <property type="entry name" value="Malonyl_transacylase_ACP-bd"/>
</dbReference>
<dbReference type="InterPro" id="IPR014043">
    <property type="entry name" value="Acyl_transferase_dom"/>
</dbReference>
<evidence type="ECO:0008006" key="10">
    <source>
        <dbReference type="Google" id="ProtNLM"/>
    </source>
</evidence>
<dbReference type="Pfam" id="PF16197">
    <property type="entry name" value="KAsynt_C_assoc"/>
    <property type="match status" value="1"/>
</dbReference>
<keyword evidence="9" id="KW-1185">Reference proteome</keyword>
<dbReference type="SMART" id="SM00826">
    <property type="entry name" value="PKS_DH"/>
    <property type="match status" value="1"/>
</dbReference>
<dbReference type="PROSITE" id="PS52004">
    <property type="entry name" value="KS3_2"/>
    <property type="match status" value="1"/>
</dbReference>
<dbReference type="GO" id="GO:0006633">
    <property type="term" value="P:fatty acid biosynthetic process"/>
    <property type="evidence" value="ECO:0007669"/>
    <property type="project" value="InterPro"/>
</dbReference>
<feature type="domain" description="PKS/mFAS DH" evidence="7">
    <location>
        <begin position="871"/>
        <end position="1142"/>
    </location>
</feature>
<keyword evidence="1" id="KW-0596">Phosphopantetheine</keyword>
<proteinExistence type="predicted"/>
<dbReference type="PROSITE" id="PS00012">
    <property type="entry name" value="PHOSPHOPANTETHEINE"/>
    <property type="match status" value="1"/>
</dbReference>
<dbReference type="SUPFAM" id="SSF52151">
    <property type="entry name" value="FabD/lysophospholipase-like"/>
    <property type="match status" value="1"/>
</dbReference>
<dbReference type="Pfam" id="PF14765">
    <property type="entry name" value="PS-DH"/>
    <property type="match status" value="1"/>
</dbReference>
<protein>
    <recommendedName>
        <fullName evidence="10">Polyketide synthase</fullName>
    </recommendedName>
</protein>
<evidence type="ECO:0000256" key="5">
    <source>
        <dbReference type="PROSITE-ProRule" id="PRU01363"/>
    </source>
</evidence>
<dbReference type="Proteomes" id="UP000736335">
    <property type="component" value="Unassembled WGS sequence"/>
</dbReference>
<reference evidence="8" key="1">
    <citation type="journal article" date="2020" name="Nat. Commun.">
        <title>Large-scale genome sequencing of mycorrhizal fungi provides insights into the early evolution of symbiotic traits.</title>
        <authorList>
            <person name="Miyauchi S."/>
            <person name="Kiss E."/>
            <person name="Kuo A."/>
            <person name="Drula E."/>
            <person name="Kohler A."/>
            <person name="Sanchez-Garcia M."/>
            <person name="Morin E."/>
            <person name="Andreopoulos B."/>
            <person name="Barry K.W."/>
            <person name="Bonito G."/>
            <person name="Buee M."/>
            <person name="Carver A."/>
            <person name="Chen C."/>
            <person name="Cichocki N."/>
            <person name="Clum A."/>
            <person name="Culley D."/>
            <person name="Crous P.W."/>
            <person name="Fauchery L."/>
            <person name="Girlanda M."/>
            <person name="Hayes R.D."/>
            <person name="Keri Z."/>
            <person name="LaButti K."/>
            <person name="Lipzen A."/>
            <person name="Lombard V."/>
            <person name="Magnuson J."/>
            <person name="Maillard F."/>
            <person name="Murat C."/>
            <person name="Nolan M."/>
            <person name="Ohm R.A."/>
            <person name="Pangilinan J."/>
            <person name="Pereira M.F."/>
            <person name="Perotto S."/>
            <person name="Peter M."/>
            <person name="Pfister S."/>
            <person name="Riley R."/>
            <person name="Sitrit Y."/>
            <person name="Stielow J.B."/>
            <person name="Szollosi G."/>
            <person name="Zifcakova L."/>
            <person name="Stursova M."/>
            <person name="Spatafora J.W."/>
            <person name="Tedersoo L."/>
            <person name="Vaario L.M."/>
            <person name="Yamada A."/>
            <person name="Yan M."/>
            <person name="Wang P."/>
            <person name="Xu J."/>
            <person name="Bruns T."/>
            <person name="Baldrian P."/>
            <person name="Vilgalys R."/>
            <person name="Dunand C."/>
            <person name="Henrissat B."/>
            <person name="Grigoriev I.V."/>
            <person name="Hibbett D."/>
            <person name="Nagy L.G."/>
            <person name="Martin F.M."/>
        </authorList>
    </citation>
    <scope>NUCLEOTIDE SEQUENCE</scope>
    <source>
        <strain evidence="8">UH-Tt-Lm1</strain>
    </source>
</reference>
<dbReference type="InterPro" id="IPR049900">
    <property type="entry name" value="PKS_mFAS_DH"/>
</dbReference>
<dbReference type="SUPFAM" id="SSF51735">
    <property type="entry name" value="NAD(P)-binding Rossmann-fold domains"/>
    <property type="match status" value="2"/>
</dbReference>
<dbReference type="SMART" id="SM00827">
    <property type="entry name" value="PKS_AT"/>
    <property type="match status" value="1"/>
</dbReference>
<dbReference type="PROSITE" id="PS52019">
    <property type="entry name" value="PKS_MFAS_DH"/>
    <property type="match status" value="1"/>
</dbReference>
<dbReference type="GO" id="GO:0004315">
    <property type="term" value="F:3-oxoacyl-[acyl-carrier-protein] synthase activity"/>
    <property type="evidence" value="ECO:0007669"/>
    <property type="project" value="InterPro"/>
</dbReference>
<evidence type="ECO:0000256" key="2">
    <source>
        <dbReference type="ARBA" id="ARBA00022553"/>
    </source>
</evidence>
<dbReference type="Pfam" id="PF00698">
    <property type="entry name" value="Acyl_transf_1"/>
    <property type="match status" value="1"/>
</dbReference>
<keyword evidence="4" id="KW-0511">Multifunctional enzyme</keyword>
<dbReference type="Pfam" id="PF07993">
    <property type="entry name" value="NAD_binding_4"/>
    <property type="match status" value="2"/>
</dbReference>
<dbReference type="InterPro" id="IPR014030">
    <property type="entry name" value="Ketoacyl_synth_N"/>
</dbReference>
<dbReference type="InterPro" id="IPR013120">
    <property type="entry name" value="FAR_NAD-bd"/>
</dbReference>
<dbReference type="Gene3D" id="3.10.129.110">
    <property type="entry name" value="Polyketide synthase dehydratase"/>
    <property type="match status" value="1"/>
</dbReference>
<organism evidence="8 9">
    <name type="scientific">Thelephora terrestris</name>
    <dbReference type="NCBI Taxonomy" id="56493"/>
    <lineage>
        <taxon>Eukaryota</taxon>
        <taxon>Fungi</taxon>
        <taxon>Dikarya</taxon>
        <taxon>Basidiomycota</taxon>
        <taxon>Agaricomycotina</taxon>
        <taxon>Agaricomycetes</taxon>
        <taxon>Thelephorales</taxon>
        <taxon>Thelephoraceae</taxon>
        <taxon>Thelephora</taxon>
    </lineage>
</organism>
<dbReference type="InterPro" id="IPR050091">
    <property type="entry name" value="PKS_NRPS_Biosynth_Enz"/>
</dbReference>
<dbReference type="InterPro" id="IPR042104">
    <property type="entry name" value="PKS_dehydratase_sf"/>
</dbReference>
<keyword evidence="3" id="KW-0808">Transferase</keyword>
<dbReference type="SUPFAM" id="SSF53901">
    <property type="entry name" value="Thiolase-like"/>
    <property type="match status" value="1"/>
</dbReference>
<evidence type="ECO:0000256" key="3">
    <source>
        <dbReference type="ARBA" id="ARBA00022679"/>
    </source>
</evidence>
<keyword evidence="2" id="KW-0597">Phosphoprotein</keyword>
<feature type="region of interest" description="C-terminal hotdog fold" evidence="5">
    <location>
        <begin position="991"/>
        <end position="1142"/>
    </location>
</feature>
<dbReference type="InterPro" id="IPR006162">
    <property type="entry name" value="Ppantetheine_attach_site"/>
</dbReference>
<dbReference type="InterPro" id="IPR036291">
    <property type="entry name" value="NAD(P)-bd_dom_sf"/>
</dbReference>
<evidence type="ECO:0000256" key="4">
    <source>
        <dbReference type="ARBA" id="ARBA00023268"/>
    </source>
</evidence>